<sequence>MLDARHRWKQRRINVYVPPIDYGAITVAVAQAFNKEETQRVPPLQKVATSRIKVHYKATKNSDTPTFEGGPNPPKPFLVGEATNWCEGVEYALMEGGQPVIWVQFKEALPPSLPSQKITEFHNLTQTSGMSVVEYAYKFQTLGIFVPTIMNDDKLKAYNFKKGL</sequence>
<evidence type="ECO:0000259" key="1">
    <source>
        <dbReference type="Pfam" id="PF03732"/>
    </source>
</evidence>
<name>A0ABD3B3I7_9GENT</name>
<organism evidence="2 3">
    <name type="scientific">Cinchona calisaya</name>
    <dbReference type="NCBI Taxonomy" id="153742"/>
    <lineage>
        <taxon>Eukaryota</taxon>
        <taxon>Viridiplantae</taxon>
        <taxon>Streptophyta</taxon>
        <taxon>Embryophyta</taxon>
        <taxon>Tracheophyta</taxon>
        <taxon>Spermatophyta</taxon>
        <taxon>Magnoliopsida</taxon>
        <taxon>eudicotyledons</taxon>
        <taxon>Gunneridae</taxon>
        <taxon>Pentapetalae</taxon>
        <taxon>asterids</taxon>
        <taxon>lamiids</taxon>
        <taxon>Gentianales</taxon>
        <taxon>Rubiaceae</taxon>
        <taxon>Cinchonoideae</taxon>
        <taxon>Cinchoneae</taxon>
        <taxon>Cinchona</taxon>
    </lineage>
</organism>
<proteinExistence type="predicted"/>
<accession>A0ABD3B3I7</accession>
<reference evidence="2 3" key="1">
    <citation type="submission" date="2024-11" db="EMBL/GenBank/DDBJ databases">
        <title>A near-complete genome assembly of Cinchona calisaya.</title>
        <authorList>
            <person name="Lian D.C."/>
            <person name="Zhao X.W."/>
            <person name="Wei L."/>
        </authorList>
    </citation>
    <scope>NUCLEOTIDE SEQUENCE [LARGE SCALE GENOMIC DNA]</scope>
    <source>
        <tissue evidence="2">Nenye</tissue>
    </source>
</reference>
<dbReference type="EMBL" id="JBJUIK010000001">
    <property type="protein sequence ID" value="KAL3538110.1"/>
    <property type="molecule type" value="Genomic_DNA"/>
</dbReference>
<protein>
    <recommendedName>
        <fullName evidence="1">Retrotransposon gag domain-containing protein</fullName>
    </recommendedName>
</protein>
<keyword evidence="3" id="KW-1185">Reference proteome</keyword>
<evidence type="ECO:0000313" key="2">
    <source>
        <dbReference type="EMBL" id="KAL3538110.1"/>
    </source>
</evidence>
<comment type="caution">
    <text evidence="2">The sequence shown here is derived from an EMBL/GenBank/DDBJ whole genome shotgun (WGS) entry which is preliminary data.</text>
</comment>
<dbReference type="Proteomes" id="UP001630127">
    <property type="component" value="Unassembled WGS sequence"/>
</dbReference>
<dbReference type="InterPro" id="IPR005162">
    <property type="entry name" value="Retrotrans_gag_dom"/>
</dbReference>
<dbReference type="Pfam" id="PF03732">
    <property type="entry name" value="Retrotrans_gag"/>
    <property type="match status" value="1"/>
</dbReference>
<gene>
    <name evidence="2" type="ORF">ACH5RR_001476</name>
</gene>
<dbReference type="AlphaFoldDB" id="A0ABD3B3I7"/>
<evidence type="ECO:0000313" key="3">
    <source>
        <dbReference type="Proteomes" id="UP001630127"/>
    </source>
</evidence>
<feature type="domain" description="Retrotransposon gag" evidence="1">
    <location>
        <begin position="78"/>
        <end position="164"/>
    </location>
</feature>